<reference evidence="1 2" key="1">
    <citation type="journal article" date="2016" name="Nat. Commun.">
        <title>Thousands of microbial genomes shed light on interconnected biogeochemical processes in an aquifer system.</title>
        <authorList>
            <person name="Anantharaman K."/>
            <person name="Brown C.T."/>
            <person name="Hug L.A."/>
            <person name="Sharon I."/>
            <person name="Castelle C.J."/>
            <person name="Probst A.J."/>
            <person name="Thomas B.C."/>
            <person name="Singh A."/>
            <person name="Wilkins M.J."/>
            <person name="Karaoz U."/>
            <person name="Brodie E.L."/>
            <person name="Williams K.H."/>
            <person name="Hubbard S.S."/>
            <person name="Banfield J.F."/>
        </authorList>
    </citation>
    <scope>NUCLEOTIDE SEQUENCE [LARGE SCALE GENOMIC DNA]</scope>
</reference>
<evidence type="ECO:0000313" key="1">
    <source>
        <dbReference type="EMBL" id="OGK52350.1"/>
    </source>
</evidence>
<organism evidence="1 2">
    <name type="scientific">Candidatus Roizmanbacteria bacterium RIFCSPLOWO2_01_FULL_44_13</name>
    <dbReference type="NCBI Taxonomy" id="1802069"/>
    <lineage>
        <taxon>Bacteria</taxon>
        <taxon>Candidatus Roizmaniibacteriota</taxon>
    </lineage>
</organism>
<protein>
    <submittedName>
        <fullName evidence="1">Uncharacterized protein</fullName>
    </submittedName>
</protein>
<evidence type="ECO:0000313" key="2">
    <source>
        <dbReference type="Proteomes" id="UP000178857"/>
    </source>
</evidence>
<sequence length="61" mass="7323">MDLLKKYPNLLKSEFQNKLPEITEGHPLIMTRVILSPNGLNYFQPHISKIFEDEIKRWIKR</sequence>
<dbReference type="EMBL" id="MGAT01000025">
    <property type="protein sequence ID" value="OGK52350.1"/>
    <property type="molecule type" value="Genomic_DNA"/>
</dbReference>
<gene>
    <name evidence="1" type="ORF">A2970_00955</name>
</gene>
<accession>A0A1F7J9R7</accession>
<proteinExistence type="predicted"/>
<comment type="caution">
    <text evidence="1">The sequence shown here is derived from an EMBL/GenBank/DDBJ whole genome shotgun (WGS) entry which is preliminary data.</text>
</comment>
<name>A0A1F7J9R7_9BACT</name>
<dbReference type="AlphaFoldDB" id="A0A1F7J9R7"/>
<dbReference type="Proteomes" id="UP000178857">
    <property type="component" value="Unassembled WGS sequence"/>
</dbReference>